<dbReference type="InterPro" id="IPR034706">
    <property type="entry name" value="CpoB"/>
</dbReference>
<keyword evidence="5" id="KW-1185">Reference proteome</keyword>
<dbReference type="InterPro" id="IPR011990">
    <property type="entry name" value="TPR-like_helical_dom_sf"/>
</dbReference>
<feature type="compositionally biased region" description="Low complexity" evidence="2">
    <location>
        <begin position="98"/>
        <end position="114"/>
    </location>
</feature>
<feature type="region of interest" description="Disordered" evidence="2">
    <location>
        <begin position="95"/>
        <end position="133"/>
    </location>
</feature>
<dbReference type="GO" id="GO:0070206">
    <property type="term" value="P:protein trimerization"/>
    <property type="evidence" value="ECO:0007669"/>
    <property type="project" value="InterPro"/>
</dbReference>
<dbReference type="Gene3D" id="1.25.40.10">
    <property type="entry name" value="Tetratricopeptide repeat domain"/>
    <property type="match status" value="1"/>
</dbReference>
<keyword evidence="1" id="KW-0175">Coiled coil</keyword>
<dbReference type="HAMAP" id="MF_02066">
    <property type="entry name" value="CpoB"/>
    <property type="match status" value="1"/>
</dbReference>
<accession>A0A545UBS1</accession>
<dbReference type="Pfam" id="PF16331">
    <property type="entry name" value="TolA_bind_tri"/>
    <property type="match status" value="1"/>
</dbReference>
<comment type="caution">
    <text evidence="4">The sequence shown here is derived from an EMBL/GenBank/DDBJ whole genome shotgun (WGS) entry which is preliminary data.</text>
</comment>
<proteinExistence type="inferred from homology"/>
<name>A0A545UBS1_9GAMM</name>
<dbReference type="RefSeq" id="WP_142894391.1">
    <property type="nucleotide sequence ID" value="NZ_ML660165.1"/>
</dbReference>
<gene>
    <name evidence="4" type="primary">ybgF</name>
    <name evidence="1" type="synonym">cpoB</name>
    <name evidence="4" type="ORF">FLL46_13945</name>
</gene>
<keyword evidence="1" id="KW-0131">Cell cycle</keyword>
<dbReference type="SUPFAM" id="SSF48452">
    <property type="entry name" value="TPR-like"/>
    <property type="match status" value="1"/>
</dbReference>
<feature type="signal peptide" evidence="1">
    <location>
        <begin position="1"/>
        <end position="22"/>
    </location>
</feature>
<dbReference type="InterPro" id="IPR014162">
    <property type="entry name" value="CpoB_C"/>
</dbReference>
<dbReference type="GO" id="GO:0030288">
    <property type="term" value="C:outer membrane-bounded periplasmic space"/>
    <property type="evidence" value="ECO:0007669"/>
    <property type="project" value="UniProtKB-UniRule"/>
</dbReference>
<evidence type="ECO:0000259" key="3">
    <source>
        <dbReference type="Pfam" id="PF16331"/>
    </source>
</evidence>
<comment type="similarity">
    <text evidence="1">Belongs to the CpoB family.</text>
</comment>
<reference evidence="4 5" key="1">
    <citation type="submission" date="2019-07" db="EMBL/GenBank/DDBJ databases">
        <title>Draft genome for Aliikangiella sp. M105.</title>
        <authorList>
            <person name="Wang G."/>
        </authorList>
    </citation>
    <scope>NUCLEOTIDE SEQUENCE [LARGE SCALE GENOMIC DNA]</scope>
    <source>
        <strain evidence="4 5">M105</strain>
    </source>
</reference>
<keyword evidence="1" id="KW-0732">Signal</keyword>
<dbReference type="Proteomes" id="UP000315439">
    <property type="component" value="Unassembled WGS sequence"/>
</dbReference>
<dbReference type="AlphaFoldDB" id="A0A545UBS1"/>
<dbReference type="NCBIfam" id="TIGR02795">
    <property type="entry name" value="tol_pal_ybgF"/>
    <property type="match status" value="1"/>
</dbReference>
<evidence type="ECO:0000256" key="2">
    <source>
        <dbReference type="SAM" id="MobiDB-lite"/>
    </source>
</evidence>
<feature type="chain" id="PRO_5022277054" description="Cell division coordinator CpoB" evidence="1">
    <location>
        <begin position="23"/>
        <end position="261"/>
    </location>
</feature>
<feature type="domain" description="YbgF trimerisation" evidence="3">
    <location>
        <begin position="28"/>
        <end position="99"/>
    </location>
</feature>
<protein>
    <recommendedName>
        <fullName evidence="1">Cell division coordinator CpoB</fullName>
    </recommendedName>
</protein>
<comment type="subcellular location">
    <subcellularLocation>
        <location evidence="1">Periplasm</location>
    </subcellularLocation>
</comment>
<keyword evidence="1" id="KW-0574">Periplasm</keyword>
<dbReference type="EMBL" id="VIKS01000009">
    <property type="protein sequence ID" value="TQV86915.1"/>
    <property type="molecule type" value="Genomic_DNA"/>
</dbReference>
<evidence type="ECO:0000313" key="4">
    <source>
        <dbReference type="EMBL" id="TQV86915.1"/>
    </source>
</evidence>
<dbReference type="OrthoDB" id="9768142at2"/>
<organism evidence="4 5">
    <name type="scientific">Aliikangiella coralliicola</name>
    <dbReference type="NCBI Taxonomy" id="2592383"/>
    <lineage>
        <taxon>Bacteria</taxon>
        <taxon>Pseudomonadati</taxon>
        <taxon>Pseudomonadota</taxon>
        <taxon>Gammaproteobacteria</taxon>
        <taxon>Oceanospirillales</taxon>
        <taxon>Pleioneaceae</taxon>
        <taxon>Aliikangiella</taxon>
    </lineage>
</organism>
<dbReference type="Gene3D" id="1.20.5.110">
    <property type="match status" value="1"/>
</dbReference>
<evidence type="ECO:0000313" key="5">
    <source>
        <dbReference type="Proteomes" id="UP000315439"/>
    </source>
</evidence>
<dbReference type="InterPro" id="IPR019734">
    <property type="entry name" value="TPR_rpt"/>
</dbReference>
<comment type="function">
    <text evidence="1">Mediates coordination of peptidoglycan synthesis and outer membrane constriction during cell division.</text>
</comment>
<dbReference type="GO" id="GO:0043093">
    <property type="term" value="P:FtsZ-dependent cytokinesis"/>
    <property type="evidence" value="ECO:0007669"/>
    <property type="project" value="UniProtKB-UniRule"/>
</dbReference>
<keyword evidence="1" id="KW-0132">Cell division</keyword>
<feature type="coiled-coil region" evidence="1">
    <location>
        <begin position="25"/>
        <end position="87"/>
    </location>
</feature>
<dbReference type="InterPro" id="IPR032519">
    <property type="entry name" value="YbgF_tri"/>
</dbReference>
<feature type="compositionally biased region" description="Polar residues" evidence="2">
    <location>
        <begin position="120"/>
        <end position="129"/>
    </location>
</feature>
<dbReference type="Pfam" id="PF13174">
    <property type="entry name" value="TPR_6"/>
    <property type="match status" value="2"/>
</dbReference>
<sequence length="261" mass="29474" precursor="true">MTDKSLLLVATFVATVSSSVSAASQSTLEQRIEQLEQQNQTRSQLQSEMSTQVIELQKEVRELRGIIEEHEFKLQQIQERQRDLYRDIETRLSAIPRNNSSSNQAQTSTSSSTAVKTPVVSPNTASQVRQAVGSGDERKEFEAAFKLVRNKEYTKAVQGFEAFLQQYPSGSYSDNARFWIGQVYFAQSKLVEAEQQFVQLRKDFPDSSKMSAAILKIAEIKVKQEKWQEAKALYNEVVSKYSGAPQQLARKGLQDIKQAGH</sequence>
<evidence type="ECO:0000256" key="1">
    <source>
        <dbReference type="HAMAP-Rule" id="MF_02066"/>
    </source>
</evidence>